<evidence type="ECO:0000256" key="5">
    <source>
        <dbReference type="ARBA" id="ARBA00022741"/>
    </source>
</evidence>
<dbReference type="NCBIfam" id="TIGR00456">
    <property type="entry name" value="argS"/>
    <property type="match status" value="1"/>
</dbReference>
<organism evidence="14">
    <name type="scientific">uncultured Poseidoniia archaeon</name>
    <dbReference type="NCBI Taxonomy" id="1697135"/>
    <lineage>
        <taxon>Archaea</taxon>
        <taxon>Methanobacteriati</taxon>
        <taxon>Thermoplasmatota</taxon>
        <taxon>Candidatus Poseidoniia</taxon>
        <taxon>environmental samples</taxon>
    </lineage>
</organism>
<dbReference type="Gene3D" id="1.10.730.10">
    <property type="entry name" value="Isoleucyl-tRNA Synthetase, Domain 1"/>
    <property type="match status" value="1"/>
</dbReference>
<evidence type="ECO:0000256" key="9">
    <source>
        <dbReference type="ARBA" id="ARBA00049339"/>
    </source>
</evidence>
<dbReference type="SUPFAM" id="SSF52374">
    <property type="entry name" value="Nucleotidylyl transferase"/>
    <property type="match status" value="1"/>
</dbReference>
<comment type="similarity">
    <text evidence="2 10 11">Belongs to the class-I aminoacyl-tRNA synthetase family.</text>
</comment>
<dbReference type="SUPFAM" id="SSF55190">
    <property type="entry name" value="Arginyl-tRNA synthetase (ArgRS), N-terminal 'additional' domain"/>
    <property type="match status" value="1"/>
</dbReference>
<evidence type="ECO:0000256" key="2">
    <source>
        <dbReference type="ARBA" id="ARBA00005594"/>
    </source>
</evidence>
<evidence type="ECO:0000256" key="8">
    <source>
        <dbReference type="ARBA" id="ARBA00023146"/>
    </source>
</evidence>
<dbReference type="SMART" id="SM01016">
    <property type="entry name" value="Arg_tRNA_synt_N"/>
    <property type="match status" value="1"/>
</dbReference>
<dbReference type="Gene3D" id="3.40.50.620">
    <property type="entry name" value="HUPs"/>
    <property type="match status" value="1"/>
</dbReference>
<accession>A0A1B1TBZ9</accession>
<evidence type="ECO:0000256" key="3">
    <source>
        <dbReference type="ARBA" id="ARBA00022490"/>
    </source>
</evidence>
<feature type="short sequence motif" description="'HIGH' region" evidence="10">
    <location>
        <begin position="129"/>
        <end position="139"/>
    </location>
</feature>
<dbReference type="InterPro" id="IPR009080">
    <property type="entry name" value="tRNAsynth_Ia_anticodon-bd"/>
</dbReference>
<dbReference type="Pfam" id="PF00750">
    <property type="entry name" value="tRNA-synt_1d"/>
    <property type="match status" value="1"/>
</dbReference>
<comment type="subcellular location">
    <subcellularLocation>
        <location evidence="1 10">Cytoplasm</location>
    </subcellularLocation>
</comment>
<dbReference type="CDD" id="cd00671">
    <property type="entry name" value="ArgRS_core"/>
    <property type="match status" value="1"/>
</dbReference>
<reference evidence="14" key="2">
    <citation type="journal article" date="2015" name="ISME J.">
        <title>A new class of marine Euryarchaeota group II from the Mediterranean deep chlorophyll maximum.</title>
        <authorList>
            <person name="Martin-Cuadrado A.B."/>
            <person name="Garcia-Heredia I."/>
            <person name="Molto A.G."/>
            <person name="Lopez-Ubeda R."/>
            <person name="Kimes N."/>
            <person name="Lopez-Garcia P."/>
            <person name="Moreira D."/>
            <person name="Rodriguez-Valera F."/>
        </authorList>
    </citation>
    <scope>NUCLEOTIDE SEQUENCE</scope>
</reference>
<evidence type="ECO:0000313" key="14">
    <source>
        <dbReference type="EMBL" id="ANV79811.1"/>
    </source>
</evidence>
<evidence type="ECO:0000259" key="12">
    <source>
        <dbReference type="SMART" id="SM00836"/>
    </source>
</evidence>
<dbReference type="InterPro" id="IPR036695">
    <property type="entry name" value="Arg-tRNA-synth_N_sf"/>
</dbReference>
<reference evidence="14" key="1">
    <citation type="submission" date="2014-11" db="EMBL/GenBank/DDBJ databases">
        <authorList>
            <person name="Zhu J."/>
            <person name="Qi W."/>
            <person name="Song R."/>
        </authorList>
    </citation>
    <scope>NUCLEOTIDE SEQUENCE</scope>
</reference>
<dbReference type="GO" id="GO:0005524">
    <property type="term" value="F:ATP binding"/>
    <property type="evidence" value="ECO:0007669"/>
    <property type="project" value="UniProtKB-UniRule"/>
</dbReference>
<dbReference type="InterPro" id="IPR001412">
    <property type="entry name" value="aa-tRNA-synth_I_CS"/>
</dbReference>
<dbReference type="HAMAP" id="MF_00123">
    <property type="entry name" value="Arg_tRNA_synth"/>
    <property type="match status" value="1"/>
</dbReference>
<dbReference type="FunFam" id="3.40.50.620:FF:000116">
    <property type="entry name" value="Arginine--tRNA ligase"/>
    <property type="match status" value="1"/>
</dbReference>
<evidence type="ECO:0000256" key="1">
    <source>
        <dbReference type="ARBA" id="ARBA00004496"/>
    </source>
</evidence>
<dbReference type="PROSITE" id="PS00178">
    <property type="entry name" value="AA_TRNA_LIGASE_I"/>
    <property type="match status" value="1"/>
</dbReference>
<dbReference type="EMBL" id="KP211852">
    <property type="protein sequence ID" value="ANV79811.1"/>
    <property type="molecule type" value="Genomic_DNA"/>
</dbReference>
<feature type="domain" description="DALR anticodon binding" evidence="12">
    <location>
        <begin position="464"/>
        <end position="581"/>
    </location>
</feature>
<evidence type="ECO:0000256" key="11">
    <source>
        <dbReference type="RuleBase" id="RU363038"/>
    </source>
</evidence>
<dbReference type="InterPro" id="IPR035684">
    <property type="entry name" value="ArgRS_core"/>
</dbReference>
<evidence type="ECO:0000259" key="13">
    <source>
        <dbReference type="SMART" id="SM01016"/>
    </source>
</evidence>
<dbReference type="SUPFAM" id="SSF47323">
    <property type="entry name" value="Anticodon-binding domain of a subclass of class I aminoacyl-tRNA synthetases"/>
    <property type="match status" value="1"/>
</dbReference>
<keyword evidence="6 10" id="KW-0067">ATP-binding</keyword>
<keyword evidence="5 10" id="KW-0547">Nucleotide-binding</keyword>
<dbReference type="AlphaFoldDB" id="A0A1B1TBZ9"/>
<keyword evidence="7 10" id="KW-0648">Protein biosynthesis</keyword>
<evidence type="ECO:0000256" key="10">
    <source>
        <dbReference type="HAMAP-Rule" id="MF_00123"/>
    </source>
</evidence>
<dbReference type="EC" id="6.1.1.19" evidence="10"/>
<dbReference type="InterPro" id="IPR001278">
    <property type="entry name" value="Arg-tRNA-ligase"/>
</dbReference>
<dbReference type="CDD" id="cd07956">
    <property type="entry name" value="Anticodon_Ia_Arg"/>
    <property type="match status" value="1"/>
</dbReference>
<name>A0A1B1TBZ9_9ARCH</name>
<keyword evidence="4 10" id="KW-0436">Ligase</keyword>
<dbReference type="Gene3D" id="3.30.1360.70">
    <property type="entry name" value="Arginyl tRNA synthetase N-terminal domain"/>
    <property type="match status" value="1"/>
</dbReference>
<sequence length="581" mass="65325">MVLGDLMRELHNEIVPKLSTAMVELGLNENQWLNSLGSSTDKTHGDITLPCHTLSKILRKSPNDIAIAIANNLDSELSEIAEINIVNGFLNFKAKNSWISKKISSMNSDPRLGVELENRKTIVIDYSSPNIAKRMHVGHLRSTVIGDALSRIFSFKGHNVVGENHIGDWGTPFGMLIEHFIECDNNNVGEIDLSTFYKEARYKFENIDDFALRSRQRVVKLQSRDAETIDLWQKLVDFSLVNFNSVYQLLGVLLNDDNLAGESIYEDLLPEVVKRLESQDLIVESEGALVVFPDGWYNRENEPLPLIIRKGDGGYNYATTDLACIINRVESIECNEMLYVVGAEQSQHFSMVFQVAKDAKFMDEKTKAVHVSFGLVMGSDGKKLASREGKAITLEELLEESVNRAEKLILEKNSSMSDSDRKKVSKMIGIGAIKYADLSIDRNKNYVFDWDKMLSFDGNTAPYLQYAHARICSIFRKSSISRESTFNSEILVVNDFEKSLSKSIIGFSESIDETINSYSPHRLAVYLHHLAQDFASFYENCPVLISNDEAKMNSRLALCNLTARTLKTGLGLLGIETPENM</sequence>
<evidence type="ECO:0000256" key="7">
    <source>
        <dbReference type="ARBA" id="ARBA00022917"/>
    </source>
</evidence>
<proteinExistence type="inferred from homology"/>
<comment type="catalytic activity">
    <reaction evidence="9 10">
        <text>tRNA(Arg) + L-arginine + ATP = L-arginyl-tRNA(Arg) + AMP + diphosphate</text>
        <dbReference type="Rhea" id="RHEA:20301"/>
        <dbReference type="Rhea" id="RHEA-COMP:9658"/>
        <dbReference type="Rhea" id="RHEA-COMP:9673"/>
        <dbReference type="ChEBI" id="CHEBI:30616"/>
        <dbReference type="ChEBI" id="CHEBI:32682"/>
        <dbReference type="ChEBI" id="CHEBI:33019"/>
        <dbReference type="ChEBI" id="CHEBI:78442"/>
        <dbReference type="ChEBI" id="CHEBI:78513"/>
        <dbReference type="ChEBI" id="CHEBI:456215"/>
        <dbReference type="EC" id="6.1.1.19"/>
    </reaction>
</comment>
<dbReference type="GO" id="GO:0006420">
    <property type="term" value="P:arginyl-tRNA aminoacylation"/>
    <property type="evidence" value="ECO:0007669"/>
    <property type="project" value="UniProtKB-UniRule"/>
</dbReference>
<dbReference type="InterPro" id="IPR008909">
    <property type="entry name" value="DALR_anticod-bd"/>
</dbReference>
<dbReference type="SMART" id="SM00836">
    <property type="entry name" value="DALR_1"/>
    <property type="match status" value="1"/>
</dbReference>
<keyword evidence="3 10" id="KW-0963">Cytoplasm</keyword>
<feature type="domain" description="Arginyl tRNA synthetase N-terminal" evidence="13">
    <location>
        <begin position="8"/>
        <end position="94"/>
    </location>
</feature>
<dbReference type="PANTHER" id="PTHR11956:SF5">
    <property type="entry name" value="ARGININE--TRNA LIGASE, CYTOPLASMIC"/>
    <property type="match status" value="1"/>
</dbReference>
<dbReference type="FunFam" id="1.10.730.10:FF:000008">
    <property type="entry name" value="Arginine--tRNA ligase"/>
    <property type="match status" value="1"/>
</dbReference>
<protein>
    <recommendedName>
        <fullName evidence="10">Arginine--tRNA ligase</fullName>
        <ecNumber evidence="10">6.1.1.19</ecNumber>
    </recommendedName>
    <alternativeName>
        <fullName evidence="10">Arginyl-tRNA synthetase</fullName>
        <shortName evidence="10">ArgRS</shortName>
    </alternativeName>
</protein>
<dbReference type="InterPro" id="IPR014729">
    <property type="entry name" value="Rossmann-like_a/b/a_fold"/>
</dbReference>
<dbReference type="Pfam" id="PF05746">
    <property type="entry name" value="DALR_1"/>
    <property type="match status" value="1"/>
</dbReference>
<dbReference type="PRINTS" id="PR01038">
    <property type="entry name" value="TRNASYNTHARG"/>
</dbReference>
<dbReference type="PANTHER" id="PTHR11956">
    <property type="entry name" value="ARGINYL-TRNA SYNTHETASE"/>
    <property type="match status" value="1"/>
</dbReference>
<dbReference type="GO" id="GO:0004814">
    <property type="term" value="F:arginine-tRNA ligase activity"/>
    <property type="evidence" value="ECO:0007669"/>
    <property type="project" value="UniProtKB-UniRule"/>
</dbReference>
<dbReference type="GO" id="GO:0005737">
    <property type="term" value="C:cytoplasm"/>
    <property type="evidence" value="ECO:0007669"/>
    <property type="project" value="UniProtKB-SubCell"/>
</dbReference>
<gene>
    <name evidence="10" type="primary">argS</name>
</gene>
<dbReference type="InterPro" id="IPR005148">
    <property type="entry name" value="Arg-tRNA-synth_N"/>
</dbReference>
<evidence type="ECO:0000256" key="6">
    <source>
        <dbReference type="ARBA" id="ARBA00022840"/>
    </source>
</evidence>
<keyword evidence="8 10" id="KW-0030">Aminoacyl-tRNA synthetase</keyword>
<dbReference type="Pfam" id="PF03485">
    <property type="entry name" value="Arg_tRNA_synt_N"/>
    <property type="match status" value="1"/>
</dbReference>
<evidence type="ECO:0000256" key="4">
    <source>
        <dbReference type="ARBA" id="ARBA00022598"/>
    </source>
</evidence>